<keyword evidence="3 5" id="KW-0418">Kinase</keyword>
<feature type="domain" description="Polyphosphate kinase-2-related" evidence="4">
    <location>
        <begin position="28"/>
        <end position="252"/>
    </location>
</feature>
<evidence type="ECO:0000313" key="5">
    <source>
        <dbReference type="EMBL" id="QDT34695.1"/>
    </source>
</evidence>
<dbReference type="AlphaFoldDB" id="A0A517QST4"/>
<dbReference type="SUPFAM" id="SSF52540">
    <property type="entry name" value="P-loop containing nucleoside triphosphate hydrolases"/>
    <property type="match status" value="1"/>
</dbReference>
<dbReference type="InterPro" id="IPR016898">
    <property type="entry name" value="Polyphosphate_phosphotransfera"/>
</dbReference>
<evidence type="ECO:0000259" key="4">
    <source>
        <dbReference type="Pfam" id="PF03976"/>
    </source>
</evidence>
<accession>A0A517QST4</accession>
<dbReference type="Pfam" id="PF03976">
    <property type="entry name" value="PPK2"/>
    <property type="match status" value="1"/>
</dbReference>
<sequence length="267" mass="31362">MGTLHQVTPGESVDLSEITTAGKDLHDDRDKAEKEFKKFRKRIAELQPVLYAEGKHKLLVVLQAMDAGGKDSTTRSVFEGVNPQGVHVISFKAPSKRELAHDYLWRVHRNVPPLGMIHVFNRSHYEDVLIVRVDELVPQEVWEPRFDQINQFEKFLTETGTTILKFYLHISKDEQKERFQSRLDEPHKHWKFSLQDLEKRKQWDQYRTAFNDVITKCSTEHAPWHVIPADQKWYRNWAVSKILCEKLEELNPQYPPDEPGLDQIVIE</sequence>
<dbReference type="Proteomes" id="UP000315724">
    <property type="component" value="Chromosome"/>
</dbReference>
<comment type="similarity">
    <text evidence="1">Belongs to the polyphosphate kinase 2 (PPK2) family. Class I subfamily.</text>
</comment>
<name>A0A517QST4_9PLAN</name>
<dbReference type="InterPro" id="IPR022488">
    <property type="entry name" value="PPK2-related"/>
</dbReference>
<dbReference type="InterPro" id="IPR022300">
    <property type="entry name" value="PPK2-rel_1"/>
</dbReference>
<keyword evidence="2" id="KW-0808">Transferase</keyword>
<dbReference type="PIRSF" id="PIRSF028756">
    <property type="entry name" value="PPK2_prd"/>
    <property type="match status" value="1"/>
</dbReference>
<dbReference type="OrthoDB" id="9775224at2"/>
<dbReference type="NCBIfam" id="TIGR03709">
    <property type="entry name" value="PPK2_rel_1"/>
    <property type="match status" value="1"/>
</dbReference>
<keyword evidence="6" id="KW-1185">Reference proteome</keyword>
<dbReference type="EMBL" id="CP036267">
    <property type="protein sequence ID" value="QDT34695.1"/>
    <property type="molecule type" value="Genomic_DNA"/>
</dbReference>
<organism evidence="5 6">
    <name type="scientific">Thalassoglobus polymorphus</name>
    <dbReference type="NCBI Taxonomy" id="2527994"/>
    <lineage>
        <taxon>Bacteria</taxon>
        <taxon>Pseudomonadati</taxon>
        <taxon>Planctomycetota</taxon>
        <taxon>Planctomycetia</taxon>
        <taxon>Planctomycetales</taxon>
        <taxon>Planctomycetaceae</taxon>
        <taxon>Thalassoglobus</taxon>
    </lineage>
</organism>
<dbReference type="GO" id="GO:0008976">
    <property type="term" value="F:polyphosphate kinase activity"/>
    <property type="evidence" value="ECO:0007669"/>
    <property type="project" value="InterPro"/>
</dbReference>
<evidence type="ECO:0000256" key="1">
    <source>
        <dbReference type="ARBA" id="ARBA00009924"/>
    </source>
</evidence>
<dbReference type="PANTHER" id="PTHR34383">
    <property type="entry name" value="POLYPHOSPHATE:AMP PHOSPHOTRANSFERASE-RELATED"/>
    <property type="match status" value="1"/>
</dbReference>
<dbReference type="GO" id="GO:0006797">
    <property type="term" value="P:polyphosphate metabolic process"/>
    <property type="evidence" value="ECO:0007669"/>
    <property type="project" value="InterPro"/>
</dbReference>
<dbReference type="PANTHER" id="PTHR34383:SF3">
    <property type="entry name" value="POLYPHOSPHATE:AMP PHOSPHOTRANSFERASE"/>
    <property type="match status" value="1"/>
</dbReference>
<dbReference type="InterPro" id="IPR027417">
    <property type="entry name" value="P-loop_NTPase"/>
</dbReference>
<evidence type="ECO:0000256" key="3">
    <source>
        <dbReference type="ARBA" id="ARBA00022777"/>
    </source>
</evidence>
<reference evidence="5 6" key="1">
    <citation type="submission" date="2019-02" db="EMBL/GenBank/DDBJ databases">
        <title>Deep-cultivation of Planctomycetes and their phenomic and genomic characterization uncovers novel biology.</title>
        <authorList>
            <person name="Wiegand S."/>
            <person name="Jogler M."/>
            <person name="Boedeker C."/>
            <person name="Pinto D."/>
            <person name="Vollmers J."/>
            <person name="Rivas-Marin E."/>
            <person name="Kohn T."/>
            <person name="Peeters S.H."/>
            <person name="Heuer A."/>
            <person name="Rast P."/>
            <person name="Oberbeckmann S."/>
            <person name="Bunk B."/>
            <person name="Jeske O."/>
            <person name="Meyerdierks A."/>
            <person name="Storesund J.E."/>
            <person name="Kallscheuer N."/>
            <person name="Luecker S."/>
            <person name="Lage O.M."/>
            <person name="Pohl T."/>
            <person name="Merkel B.J."/>
            <person name="Hornburger P."/>
            <person name="Mueller R.-W."/>
            <person name="Bruemmer F."/>
            <person name="Labrenz M."/>
            <person name="Spormann A.M."/>
            <person name="Op den Camp H."/>
            <person name="Overmann J."/>
            <person name="Amann R."/>
            <person name="Jetten M.S.M."/>
            <person name="Mascher T."/>
            <person name="Medema M.H."/>
            <person name="Devos D.P."/>
            <person name="Kaster A.-K."/>
            <person name="Ovreas L."/>
            <person name="Rohde M."/>
            <person name="Galperin M.Y."/>
            <person name="Jogler C."/>
        </authorList>
    </citation>
    <scope>NUCLEOTIDE SEQUENCE [LARGE SCALE GENOMIC DNA]</scope>
    <source>
        <strain evidence="5 6">Mal48</strain>
    </source>
</reference>
<proteinExistence type="inferred from homology"/>
<gene>
    <name evidence="5" type="ORF">Mal48_39670</name>
</gene>
<evidence type="ECO:0000313" key="6">
    <source>
        <dbReference type="Proteomes" id="UP000315724"/>
    </source>
</evidence>
<evidence type="ECO:0000256" key="2">
    <source>
        <dbReference type="ARBA" id="ARBA00022679"/>
    </source>
</evidence>
<dbReference type="RefSeq" id="WP_145203039.1">
    <property type="nucleotide sequence ID" value="NZ_CP036267.1"/>
</dbReference>
<dbReference type="KEGG" id="tpol:Mal48_39670"/>
<protein>
    <submittedName>
        <fullName evidence="5">Polyphosphate kinase 2 (PPK2)</fullName>
    </submittedName>
</protein>
<dbReference type="Gene3D" id="3.40.50.300">
    <property type="entry name" value="P-loop containing nucleotide triphosphate hydrolases"/>
    <property type="match status" value="1"/>
</dbReference>